<dbReference type="NCBIfam" id="TIGR04183">
    <property type="entry name" value="Por_Secre_tail"/>
    <property type="match status" value="1"/>
</dbReference>
<accession>A0ABV6YM68</accession>
<dbReference type="InterPro" id="IPR026444">
    <property type="entry name" value="Secre_tail"/>
</dbReference>
<name>A0ABV6YM68_UNCEI</name>
<reference evidence="2 3" key="1">
    <citation type="submission" date="2024-09" db="EMBL/GenBank/DDBJ databases">
        <authorList>
            <person name="D'Angelo T."/>
        </authorList>
    </citation>
    <scope>NUCLEOTIDE SEQUENCE [LARGE SCALE GENOMIC DNA]</scope>
    <source>
        <strain evidence="2">SAG AM-320-E07</strain>
    </source>
</reference>
<dbReference type="Proteomes" id="UP001593833">
    <property type="component" value="Unassembled WGS sequence"/>
</dbReference>
<feature type="non-terminal residue" evidence="2">
    <location>
        <position position="1"/>
    </location>
</feature>
<evidence type="ECO:0000313" key="2">
    <source>
        <dbReference type="EMBL" id="MFC1573433.1"/>
    </source>
</evidence>
<proteinExistence type="predicted"/>
<keyword evidence="3" id="KW-1185">Reference proteome</keyword>
<dbReference type="Pfam" id="PF13860">
    <property type="entry name" value="FlgD_ig"/>
    <property type="match status" value="1"/>
</dbReference>
<gene>
    <name evidence="2" type="ORF">ACFL6M_07530</name>
</gene>
<sequence>RPNNPDCRDVTECECAGHAYYRFRSQVVFYRDPLSAVENERKRGKEDKLRLVGSFPNPSSPRHTIEYALSEPGEVTISLYDAQGAQVHSVSQHHAFAGPCSWSWDGTNSDGHRVTAGVYVCEVRYQRQRVSTKVLIVK</sequence>
<feature type="domain" description="FlgD/Vpr Ig-like" evidence="1">
    <location>
        <begin position="64"/>
        <end position="127"/>
    </location>
</feature>
<evidence type="ECO:0000313" key="3">
    <source>
        <dbReference type="Proteomes" id="UP001593833"/>
    </source>
</evidence>
<evidence type="ECO:0000259" key="1">
    <source>
        <dbReference type="Pfam" id="PF13860"/>
    </source>
</evidence>
<dbReference type="Gene3D" id="2.60.40.4070">
    <property type="match status" value="1"/>
</dbReference>
<organism evidence="2 3">
    <name type="scientific">Eiseniibacteriota bacterium</name>
    <dbReference type="NCBI Taxonomy" id="2212470"/>
    <lineage>
        <taxon>Bacteria</taxon>
        <taxon>Candidatus Eiseniibacteriota</taxon>
    </lineage>
</organism>
<dbReference type="EMBL" id="JBHPKH010000160">
    <property type="protein sequence ID" value="MFC1573433.1"/>
    <property type="molecule type" value="Genomic_DNA"/>
</dbReference>
<comment type="caution">
    <text evidence="2">The sequence shown here is derived from an EMBL/GenBank/DDBJ whole genome shotgun (WGS) entry which is preliminary data.</text>
</comment>
<dbReference type="InterPro" id="IPR025965">
    <property type="entry name" value="FlgD/Vpr_Ig-like"/>
</dbReference>
<protein>
    <submittedName>
        <fullName evidence="2">FlgD immunoglobulin-like domain containing protein</fullName>
    </submittedName>
</protein>